<protein>
    <submittedName>
        <fullName evidence="2">Extracellular solute-binding protein</fullName>
    </submittedName>
</protein>
<dbReference type="PANTHER" id="PTHR30006">
    <property type="entry name" value="THIAMINE-BINDING PERIPLASMIC PROTEIN-RELATED"/>
    <property type="match status" value="1"/>
</dbReference>
<gene>
    <name evidence="2" type="ORF">K1W69_16005</name>
</gene>
<dbReference type="Gene3D" id="3.40.190.10">
    <property type="entry name" value="Periplasmic binding protein-like II"/>
    <property type="match status" value="2"/>
</dbReference>
<dbReference type="SUPFAM" id="SSF53850">
    <property type="entry name" value="Periplasmic binding protein-like II"/>
    <property type="match status" value="1"/>
</dbReference>
<dbReference type="PANTHER" id="PTHR30006:SF24">
    <property type="entry name" value="SLL0237 PROTEIN"/>
    <property type="match status" value="1"/>
</dbReference>
<dbReference type="RefSeq" id="WP_220229436.1">
    <property type="nucleotide sequence ID" value="NZ_JAICBX010000003.1"/>
</dbReference>
<evidence type="ECO:0000313" key="2">
    <source>
        <dbReference type="EMBL" id="MBW8638701.1"/>
    </source>
</evidence>
<comment type="caution">
    <text evidence="2">The sequence shown here is derived from an EMBL/GenBank/DDBJ whole genome shotgun (WGS) entry which is preliminary data.</text>
</comment>
<dbReference type="AlphaFoldDB" id="A0AAE2ZPV9"/>
<proteinExistence type="predicted"/>
<reference evidence="2" key="1">
    <citation type="submission" date="2021-08" db="EMBL/GenBank/DDBJ databases">
        <title>Hoeflea bacterium WL0058 sp. nov., isolated from the sediment.</title>
        <authorList>
            <person name="Wang L."/>
            <person name="Zhang D."/>
        </authorList>
    </citation>
    <scope>NUCLEOTIDE SEQUENCE</scope>
    <source>
        <strain evidence="2">WL0058</strain>
    </source>
</reference>
<keyword evidence="1" id="KW-0732">Signal</keyword>
<name>A0AAE2ZPV9_9HYPH</name>
<accession>A0AAE2ZPV9</accession>
<dbReference type="Proteomes" id="UP001196509">
    <property type="component" value="Unassembled WGS sequence"/>
</dbReference>
<organism evidence="2 3">
    <name type="scientific">Flavimaribacter sediminis</name>
    <dbReference type="NCBI Taxonomy" id="2865987"/>
    <lineage>
        <taxon>Bacteria</taxon>
        <taxon>Pseudomonadati</taxon>
        <taxon>Pseudomonadota</taxon>
        <taxon>Alphaproteobacteria</taxon>
        <taxon>Hyphomicrobiales</taxon>
        <taxon>Rhizobiaceae</taxon>
        <taxon>Flavimaribacter</taxon>
    </lineage>
</organism>
<evidence type="ECO:0000256" key="1">
    <source>
        <dbReference type="ARBA" id="ARBA00022729"/>
    </source>
</evidence>
<evidence type="ECO:0000313" key="3">
    <source>
        <dbReference type="Proteomes" id="UP001196509"/>
    </source>
</evidence>
<dbReference type="EMBL" id="JAICBX010000003">
    <property type="protein sequence ID" value="MBW8638701.1"/>
    <property type="molecule type" value="Genomic_DNA"/>
</dbReference>
<keyword evidence="3" id="KW-1185">Reference proteome</keyword>
<sequence>MQKFGEIIKKVQYLIDSRLSLRHSWRRHITRLIDVRKREEEMLFNSTIGRIASAAVATAILTSGAFAQSVEDLVAGAQAEGELVVLMLHPTNSANRDRLIEAFKKEYDLDIKIEWAPMHPTALMGRLNAESASGTFSGDVGQGSVDDLWPSVEKGYIAKFDWTTTFGDSLPGIKEATEGVPPEMHDTVLSMFDLVYGLIWNPEFVDEADLPKNVADLTDPKWDGKIALNSYHIAPVDYLNYEIGHDETVSIVEGLLANGPILKAGSGAVGAAVSAGEAAVGTGMAYATDLAVARGEPIRFRPFADYTPVLGMKTFVPEYAPHPNAARLFAAWFVTKGMEMVGEEERIGQLSNPNSSVGAALKRQIDDSGSAVVSVSSIAQFDQLAETRKVIDKMIADQ</sequence>
<dbReference type="Pfam" id="PF13343">
    <property type="entry name" value="SBP_bac_6"/>
    <property type="match status" value="1"/>
</dbReference>